<dbReference type="InterPro" id="IPR003798">
    <property type="entry name" value="DNA_recombination_RmuC"/>
</dbReference>
<dbReference type="EMBL" id="UINC01108894">
    <property type="protein sequence ID" value="SVC75334.1"/>
    <property type="molecule type" value="Genomic_DNA"/>
</dbReference>
<name>A0A382PPS7_9ZZZZ</name>
<evidence type="ECO:0008006" key="4">
    <source>
        <dbReference type="Google" id="ProtNLM"/>
    </source>
</evidence>
<dbReference type="Pfam" id="PF02646">
    <property type="entry name" value="RmuC"/>
    <property type="match status" value="1"/>
</dbReference>
<dbReference type="GO" id="GO:0006310">
    <property type="term" value="P:DNA recombination"/>
    <property type="evidence" value="ECO:0007669"/>
    <property type="project" value="UniProtKB-KW"/>
</dbReference>
<dbReference type="PANTHER" id="PTHR30563">
    <property type="entry name" value="DNA RECOMBINATION PROTEIN RMUC"/>
    <property type="match status" value="1"/>
</dbReference>
<protein>
    <recommendedName>
        <fullName evidence="4">DNA recombination protein RmuC</fullName>
    </recommendedName>
</protein>
<gene>
    <name evidence="3" type="ORF">METZ01_LOCUS328188</name>
</gene>
<keyword evidence="1" id="KW-0175">Coiled coil</keyword>
<sequence>MDMVIGLVSLVIGAFASYYVLNKKLLSLSEKNIQLKTTLDEKEKNYAEKLAFVDQLKSQVNTDFKSLASDILKNNRDKLKDDNSELLTPLQTELKSFRERIESITRDQLKERATLGEQIKGLHKANLETQQTAQDLTNALTYDNKHQGNWGEVILNSMLTSFGFREGHEFDTQKQLKSETGEIFQPDVILHLPDEKDIVIDSKVSLKDYKEYISDTSNEDALDRHLKSIENQIKNISIKEYENLEGVKTLDFILVFIPIEGALLSAYNKKQSLHSDALKKNVLLVSPSSLSMSLKLVNFMWQTANQNKNSEEIARQAAAMYDKLA</sequence>
<keyword evidence="2" id="KW-0233">DNA recombination</keyword>
<evidence type="ECO:0000256" key="2">
    <source>
        <dbReference type="ARBA" id="ARBA00023172"/>
    </source>
</evidence>
<organism evidence="3">
    <name type="scientific">marine metagenome</name>
    <dbReference type="NCBI Taxonomy" id="408172"/>
    <lineage>
        <taxon>unclassified sequences</taxon>
        <taxon>metagenomes</taxon>
        <taxon>ecological metagenomes</taxon>
    </lineage>
</organism>
<evidence type="ECO:0000256" key="1">
    <source>
        <dbReference type="ARBA" id="ARBA00023054"/>
    </source>
</evidence>
<dbReference type="PANTHER" id="PTHR30563:SF0">
    <property type="entry name" value="DNA RECOMBINATION PROTEIN RMUC"/>
    <property type="match status" value="1"/>
</dbReference>
<feature type="non-terminal residue" evidence="3">
    <location>
        <position position="325"/>
    </location>
</feature>
<accession>A0A382PPS7</accession>
<proteinExistence type="predicted"/>
<evidence type="ECO:0000313" key="3">
    <source>
        <dbReference type="EMBL" id="SVC75334.1"/>
    </source>
</evidence>
<reference evidence="3" key="1">
    <citation type="submission" date="2018-05" db="EMBL/GenBank/DDBJ databases">
        <authorList>
            <person name="Lanie J.A."/>
            <person name="Ng W.-L."/>
            <person name="Kazmierczak K.M."/>
            <person name="Andrzejewski T.M."/>
            <person name="Davidsen T.M."/>
            <person name="Wayne K.J."/>
            <person name="Tettelin H."/>
            <person name="Glass J.I."/>
            <person name="Rusch D."/>
            <person name="Podicherti R."/>
            <person name="Tsui H.-C.T."/>
            <person name="Winkler M.E."/>
        </authorList>
    </citation>
    <scope>NUCLEOTIDE SEQUENCE</scope>
</reference>
<dbReference type="AlphaFoldDB" id="A0A382PPS7"/>